<evidence type="ECO:0000313" key="1">
    <source>
        <dbReference type="EMBL" id="UDL16038.1"/>
    </source>
</evidence>
<proteinExistence type="predicted"/>
<dbReference type="Proteomes" id="UP000827768">
    <property type="component" value="Segment"/>
</dbReference>
<evidence type="ECO:0000313" key="2">
    <source>
        <dbReference type="Proteomes" id="UP000827768"/>
    </source>
</evidence>
<name>A0AAE9C2L6_9CAUD</name>
<organism evidence="1 2">
    <name type="scientific">Microbacterium phage Pumpernickel</name>
    <dbReference type="NCBI Taxonomy" id="2885983"/>
    <lineage>
        <taxon>Viruses</taxon>
        <taxon>Duplodnaviria</taxon>
        <taxon>Heunggongvirae</taxon>
        <taxon>Uroviricota</taxon>
        <taxon>Caudoviricetes</taxon>
        <taxon>Pumpernickelvirus</taxon>
        <taxon>Pumpernickelvirus pumpernickel</taxon>
    </lineage>
</organism>
<keyword evidence="2" id="KW-1185">Reference proteome</keyword>
<protein>
    <submittedName>
        <fullName evidence="1">Uncharacterized protein</fullName>
    </submittedName>
</protein>
<reference evidence="1" key="1">
    <citation type="submission" date="2021-09" db="EMBL/GenBank/DDBJ databases">
        <authorList>
            <person name="Andersen S.H."/>
            <person name="Beall E.A."/>
            <person name="Cappelle B."/>
            <person name="Falteisek K.J."/>
            <person name="Fenske B.A."/>
            <person name="Gansluckner N.W."/>
            <person name="Gilbertson S.M."/>
            <person name="Krings K.J."/>
            <person name="Mobeck M."/>
            <person name="Odeku J.O."/>
            <person name="Poncelet M.E."/>
            <person name="Rohr J.R."/>
            <person name="Rolands L."/>
            <person name="Whipple C.D."/>
            <person name="Whipple E.M."/>
            <person name="Spring A.M."/>
            <person name="Klyczek K."/>
            <person name="Garlena R.A."/>
            <person name="Russell D.A."/>
            <person name="Pope W.H."/>
            <person name="Jacobs-Sera D."/>
            <person name="Hatfull G.F."/>
        </authorList>
    </citation>
    <scope>NUCLEOTIDE SEQUENCE</scope>
</reference>
<dbReference type="KEGG" id="vg:80019929"/>
<dbReference type="EMBL" id="OK040790">
    <property type="protein sequence ID" value="UDL16038.1"/>
    <property type="molecule type" value="Genomic_DNA"/>
</dbReference>
<dbReference type="RefSeq" id="YP_010755278.1">
    <property type="nucleotide sequence ID" value="NC_073468.1"/>
</dbReference>
<accession>A0AAE9C2L6</accession>
<sequence>MTLPIVYRAKRLSELIVVLEALGDELVSGLEPVIQSYRGYYDRPSIEPSSPTMTYQASHLAKVYTDYIGKTMYGYKGGEYEIKADSWVHLATWGSTGHYILGLQKTSEGIYIPVLLTEDYL</sequence>
<gene>
    <name evidence="1" type="primary">288</name>
    <name evidence="1" type="ORF">SEA_PUMPERNICKEL_288</name>
</gene>
<dbReference type="GeneID" id="80019929"/>